<proteinExistence type="predicted"/>
<evidence type="ECO:0000313" key="1">
    <source>
        <dbReference type="EMBL" id="KAG5669581.1"/>
    </source>
</evidence>
<dbReference type="InterPro" id="IPR011333">
    <property type="entry name" value="SKP1/BTB/POZ_sf"/>
</dbReference>
<reference evidence="1" key="1">
    <citation type="submission" date="2021-03" db="EMBL/GenBank/DDBJ databases">
        <title>Chromosome level genome of the anhydrobiotic midge Polypedilum vanderplanki.</title>
        <authorList>
            <person name="Yoshida Y."/>
            <person name="Kikawada T."/>
            <person name="Gusev O."/>
        </authorList>
    </citation>
    <scope>NUCLEOTIDE SEQUENCE</scope>
    <source>
        <strain evidence="1">NIAS01</strain>
        <tissue evidence="1">Whole body or cell culture</tissue>
    </source>
</reference>
<dbReference type="AlphaFoldDB" id="A0A9J6BID1"/>
<comment type="caution">
    <text evidence="1">The sequence shown here is derived from an EMBL/GenBank/DDBJ whole genome shotgun (WGS) entry which is preliminary data.</text>
</comment>
<dbReference type="EMBL" id="JADBJN010000004">
    <property type="protein sequence ID" value="KAG5669581.1"/>
    <property type="molecule type" value="Genomic_DNA"/>
</dbReference>
<gene>
    <name evidence="1" type="ORF">PVAND_017468</name>
</gene>
<sequence>MLIDKNVRHFSLFNITIGVFKKIHDYLYYDMTVKTEGENWKYVEIFEAAVEYELEKLKEFAVMKIIKLELNKKNAVEILELGNKHDNEDLRNAAFNEIQISME</sequence>
<organism evidence="1 2">
    <name type="scientific">Polypedilum vanderplanki</name>
    <name type="common">Sleeping chironomid midge</name>
    <dbReference type="NCBI Taxonomy" id="319348"/>
    <lineage>
        <taxon>Eukaryota</taxon>
        <taxon>Metazoa</taxon>
        <taxon>Ecdysozoa</taxon>
        <taxon>Arthropoda</taxon>
        <taxon>Hexapoda</taxon>
        <taxon>Insecta</taxon>
        <taxon>Pterygota</taxon>
        <taxon>Neoptera</taxon>
        <taxon>Endopterygota</taxon>
        <taxon>Diptera</taxon>
        <taxon>Nematocera</taxon>
        <taxon>Chironomoidea</taxon>
        <taxon>Chironomidae</taxon>
        <taxon>Chironominae</taxon>
        <taxon>Polypedilum</taxon>
        <taxon>Polypedilum</taxon>
    </lineage>
</organism>
<accession>A0A9J6BID1</accession>
<name>A0A9J6BID1_POLVA</name>
<dbReference type="Proteomes" id="UP001107558">
    <property type="component" value="Chromosome 4"/>
</dbReference>
<protein>
    <submittedName>
        <fullName evidence="1">Uncharacterized protein</fullName>
    </submittedName>
</protein>
<dbReference type="Gene3D" id="3.30.710.10">
    <property type="entry name" value="Potassium Channel Kv1.1, Chain A"/>
    <property type="match status" value="1"/>
</dbReference>
<keyword evidence="2" id="KW-1185">Reference proteome</keyword>
<dbReference type="OrthoDB" id="6355712at2759"/>
<evidence type="ECO:0000313" key="2">
    <source>
        <dbReference type="Proteomes" id="UP001107558"/>
    </source>
</evidence>